<proteinExistence type="predicted"/>
<dbReference type="EMBL" id="OV651814">
    <property type="protein sequence ID" value="CAH1106852.1"/>
    <property type="molecule type" value="Genomic_DNA"/>
</dbReference>
<protein>
    <recommendedName>
        <fullName evidence="1">Myb/SANT-like DNA-binding domain-containing protein</fullName>
    </recommendedName>
</protein>
<sequence length="147" mass="16832">MLKNEEKLWNDESDMYLINEVIAKWKELQTFSKKKVFEKIAHNISNTFGKTITGTQADSKWKYLVSKYKNFKKTIASTGTGTIKWKYYEILNDFLFNKPEIIAPAICSSSKGLLINKCDDEEASGSQTVNTNLAFSPLVSSMTRKKR</sequence>
<organism evidence="2 3">
    <name type="scientific">Psylliodes chrysocephalus</name>
    <dbReference type="NCBI Taxonomy" id="3402493"/>
    <lineage>
        <taxon>Eukaryota</taxon>
        <taxon>Metazoa</taxon>
        <taxon>Ecdysozoa</taxon>
        <taxon>Arthropoda</taxon>
        <taxon>Hexapoda</taxon>
        <taxon>Insecta</taxon>
        <taxon>Pterygota</taxon>
        <taxon>Neoptera</taxon>
        <taxon>Endopterygota</taxon>
        <taxon>Coleoptera</taxon>
        <taxon>Polyphaga</taxon>
        <taxon>Cucujiformia</taxon>
        <taxon>Chrysomeloidea</taxon>
        <taxon>Chrysomelidae</taxon>
        <taxon>Galerucinae</taxon>
        <taxon>Alticini</taxon>
        <taxon>Psylliodes</taxon>
    </lineage>
</organism>
<accession>A0A9P0GEW2</accession>
<dbReference type="AlphaFoldDB" id="A0A9P0GEW2"/>
<keyword evidence="3" id="KW-1185">Reference proteome</keyword>
<feature type="domain" description="Myb/SANT-like DNA-binding" evidence="1">
    <location>
        <begin position="9"/>
        <end position="93"/>
    </location>
</feature>
<evidence type="ECO:0000313" key="2">
    <source>
        <dbReference type="EMBL" id="CAH1106852.1"/>
    </source>
</evidence>
<gene>
    <name evidence="2" type="ORF">PSYICH_LOCUS7188</name>
</gene>
<dbReference type="OrthoDB" id="676304at2759"/>
<evidence type="ECO:0000313" key="3">
    <source>
        <dbReference type="Proteomes" id="UP001153636"/>
    </source>
</evidence>
<reference evidence="2" key="1">
    <citation type="submission" date="2022-01" db="EMBL/GenBank/DDBJ databases">
        <authorList>
            <person name="King R."/>
        </authorList>
    </citation>
    <scope>NUCLEOTIDE SEQUENCE</scope>
</reference>
<dbReference type="InterPro" id="IPR044822">
    <property type="entry name" value="Myb_DNA-bind_4"/>
</dbReference>
<dbReference type="Proteomes" id="UP001153636">
    <property type="component" value="Chromosome 2"/>
</dbReference>
<dbReference type="Pfam" id="PF13837">
    <property type="entry name" value="Myb_DNA-bind_4"/>
    <property type="match status" value="1"/>
</dbReference>
<name>A0A9P0GEW2_9CUCU</name>
<evidence type="ECO:0000259" key="1">
    <source>
        <dbReference type="Pfam" id="PF13837"/>
    </source>
</evidence>